<dbReference type="Gene3D" id="3.10.50.10">
    <property type="match status" value="1"/>
</dbReference>
<dbReference type="Proteomes" id="UP000472971">
    <property type="component" value="Unassembled WGS sequence"/>
</dbReference>
<keyword evidence="1" id="KW-0326">Glycosidase</keyword>
<dbReference type="GO" id="GO:0008061">
    <property type="term" value="F:chitin binding"/>
    <property type="evidence" value="ECO:0007669"/>
    <property type="project" value="InterPro"/>
</dbReference>
<sequence length="346" mass="40082">MKKYVLFFLICTVGAVSLLMKSSPHNEKYSVSFLYFGETDEYVKIIDHTRGNLNVISPHYFDLNDDGTLKITEKYDDSFIEKMNSRSIKVVPFISNHWDQKLARKALKKKEKLAGQLADFIKDNNLDGISVDFENLTETDRNDYVDFISLLRKKLPKDKEISVCIPPNPHGNEEGYLGSFHYEKLTPLIDHYVLMTYDQSYEGSEEGPVASLPWVEKSIDYVLSRQVPPSKIVMGIPFYGRIWSEDGNFKGISMGNNLIQKMINRYPAEVSYNENLQSPKVTLNITENNEYFIKGKYHIWYEDQKSITAKLKLVHKYNLKGAASWALTQETEETWTYFKDVLNNQQ</sequence>
<keyword evidence="1" id="KW-0378">Hydrolase</keyword>
<dbReference type="InterPro" id="IPR001223">
    <property type="entry name" value="Glyco_hydro18_cat"/>
</dbReference>
<feature type="domain" description="GH18" evidence="2">
    <location>
        <begin position="30"/>
        <end position="345"/>
    </location>
</feature>
<gene>
    <name evidence="4" type="ORF">G4D64_02030</name>
    <name evidence="3" type="ORF">H1Z61_02035</name>
</gene>
<dbReference type="GO" id="GO:0005975">
    <property type="term" value="P:carbohydrate metabolic process"/>
    <property type="evidence" value="ECO:0007669"/>
    <property type="project" value="InterPro"/>
</dbReference>
<dbReference type="SMART" id="SM00636">
    <property type="entry name" value="Glyco_18"/>
    <property type="match status" value="1"/>
</dbReference>
<evidence type="ECO:0000313" key="3">
    <source>
        <dbReference type="EMBL" id="MBA4535945.1"/>
    </source>
</evidence>
<evidence type="ECO:0000313" key="6">
    <source>
        <dbReference type="Proteomes" id="UP000570010"/>
    </source>
</evidence>
<evidence type="ECO:0000313" key="4">
    <source>
        <dbReference type="EMBL" id="NEY80320.1"/>
    </source>
</evidence>
<organism evidence="4 5">
    <name type="scientific">Bacillus aquiflavi</name>
    <dbReference type="NCBI Taxonomy" id="2672567"/>
    <lineage>
        <taxon>Bacteria</taxon>
        <taxon>Bacillati</taxon>
        <taxon>Bacillota</taxon>
        <taxon>Bacilli</taxon>
        <taxon>Bacillales</taxon>
        <taxon>Bacillaceae</taxon>
        <taxon>Bacillus</taxon>
    </lineage>
</organism>
<dbReference type="InterPro" id="IPR011583">
    <property type="entry name" value="Chitinase_II/V-like_cat"/>
</dbReference>
<dbReference type="Pfam" id="PF00704">
    <property type="entry name" value="Glyco_hydro_18"/>
    <property type="match status" value="1"/>
</dbReference>
<accession>A0A6B3VPT4</accession>
<dbReference type="InterPro" id="IPR017853">
    <property type="entry name" value="GH"/>
</dbReference>
<dbReference type="PANTHER" id="PTHR46066">
    <property type="entry name" value="CHITINASE DOMAIN-CONTAINING PROTEIN 1 FAMILY MEMBER"/>
    <property type="match status" value="1"/>
</dbReference>
<dbReference type="InterPro" id="IPR029070">
    <property type="entry name" value="Chitinase_insertion_sf"/>
</dbReference>
<dbReference type="EMBL" id="JACEIO010000003">
    <property type="protein sequence ID" value="MBA4535945.1"/>
    <property type="molecule type" value="Genomic_DNA"/>
</dbReference>
<dbReference type="Gene3D" id="3.20.20.80">
    <property type="entry name" value="Glycosidases"/>
    <property type="match status" value="1"/>
</dbReference>
<dbReference type="AlphaFoldDB" id="A0A6B3VPT4"/>
<protein>
    <recommendedName>
        <fullName evidence="2">GH18 domain-containing protein</fullName>
    </recommendedName>
</protein>
<dbReference type="SUPFAM" id="SSF51445">
    <property type="entry name" value="(Trans)glycosidases"/>
    <property type="match status" value="1"/>
</dbReference>
<dbReference type="Proteomes" id="UP000570010">
    <property type="component" value="Unassembled WGS sequence"/>
</dbReference>
<reference evidence="4 5" key="1">
    <citation type="submission" date="2020-02" db="EMBL/GenBank/DDBJ databases">
        <title>Bacillus aquiflavi sp. nov., isolated from yellow water of strong flavor Chinese baijiu in Yibin region of China.</title>
        <authorList>
            <person name="Xie J."/>
        </authorList>
    </citation>
    <scope>NUCLEOTIDE SEQUENCE [LARGE SCALE GENOMIC DNA]</scope>
    <source>
        <strain evidence="4 5">3H-10</strain>
    </source>
</reference>
<dbReference type="RefSeq" id="WP_163239597.1">
    <property type="nucleotide sequence ID" value="NZ_CP082780.1"/>
</dbReference>
<name>A0A6B3VPT4_9BACI</name>
<evidence type="ECO:0000256" key="1">
    <source>
        <dbReference type="ARBA" id="ARBA00023295"/>
    </source>
</evidence>
<dbReference type="EMBL" id="JAAIWN010000003">
    <property type="protein sequence ID" value="NEY80320.1"/>
    <property type="molecule type" value="Genomic_DNA"/>
</dbReference>
<evidence type="ECO:0000313" key="5">
    <source>
        <dbReference type="Proteomes" id="UP000472971"/>
    </source>
</evidence>
<keyword evidence="5" id="KW-1185">Reference proteome</keyword>
<dbReference type="PROSITE" id="PS51910">
    <property type="entry name" value="GH18_2"/>
    <property type="match status" value="1"/>
</dbReference>
<proteinExistence type="predicted"/>
<dbReference type="PANTHER" id="PTHR46066:SF2">
    <property type="entry name" value="CHITINASE DOMAIN-CONTAINING PROTEIN 1"/>
    <property type="match status" value="1"/>
</dbReference>
<reference evidence="3 6" key="2">
    <citation type="submission" date="2020-07" db="EMBL/GenBank/DDBJ databases">
        <authorList>
            <person name="Feng H."/>
        </authorList>
    </citation>
    <scope>NUCLEOTIDE SEQUENCE [LARGE SCALE GENOMIC DNA]</scope>
    <source>
        <strain evidence="3">S-12</strain>
        <strain evidence="6">s-12</strain>
    </source>
</reference>
<evidence type="ECO:0000259" key="2">
    <source>
        <dbReference type="PROSITE" id="PS51910"/>
    </source>
</evidence>
<comment type="caution">
    <text evidence="4">The sequence shown here is derived from an EMBL/GenBank/DDBJ whole genome shotgun (WGS) entry which is preliminary data.</text>
</comment>